<proteinExistence type="inferred from homology"/>
<organism evidence="6 7">
    <name type="scientific">Treponema bryantii</name>
    <dbReference type="NCBI Taxonomy" id="163"/>
    <lineage>
        <taxon>Bacteria</taxon>
        <taxon>Pseudomonadati</taxon>
        <taxon>Spirochaetota</taxon>
        <taxon>Spirochaetia</taxon>
        <taxon>Spirochaetales</taxon>
        <taxon>Treponemataceae</taxon>
        <taxon>Treponema</taxon>
    </lineage>
</organism>
<dbReference type="SMART" id="SM01419">
    <property type="entry name" value="Thiol-ester_cl"/>
    <property type="match status" value="1"/>
</dbReference>
<reference evidence="6 7" key="1">
    <citation type="submission" date="2016-10" db="EMBL/GenBank/DDBJ databases">
        <authorList>
            <person name="de Groot N.N."/>
        </authorList>
    </citation>
    <scope>NUCLEOTIDE SEQUENCE [LARGE SCALE GENOMIC DNA]</scope>
    <source>
        <strain evidence="6 7">B25</strain>
    </source>
</reference>
<dbReference type="InterPro" id="IPR011625">
    <property type="entry name" value="A2M_N_BRD"/>
</dbReference>
<dbReference type="STRING" id="163.SAMN04487775_101150"/>
<accession>A0A1H9H8E2</accession>
<feature type="domain" description="Alpha-2-macroglobulin bait region" evidence="4">
    <location>
        <begin position="1098"/>
        <end position="1253"/>
    </location>
</feature>
<dbReference type="Pfam" id="PF07703">
    <property type="entry name" value="A2M_BRD"/>
    <property type="match status" value="1"/>
</dbReference>
<feature type="domain" description="Alpha-2-macroglobulin" evidence="5">
    <location>
        <begin position="1317"/>
        <end position="1406"/>
    </location>
</feature>
<gene>
    <name evidence="6" type="ORF">SAMN04487977_10689</name>
</gene>
<dbReference type="GO" id="GO:0004866">
    <property type="term" value="F:endopeptidase inhibitor activity"/>
    <property type="evidence" value="ECO:0007669"/>
    <property type="project" value="InterPro"/>
</dbReference>
<dbReference type="InterPro" id="IPR051802">
    <property type="entry name" value="YfhM-like"/>
</dbReference>
<dbReference type="OrthoDB" id="9767116at2"/>
<keyword evidence="7" id="KW-1185">Reference proteome</keyword>
<evidence type="ECO:0000313" key="6">
    <source>
        <dbReference type="EMBL" id="SEQ58592.1"/>
    </source>
</evidence>
<evidence type="ECO:0000256" key="3">
    <source>
        <dbReference type="SAM" id="SignalP"/>
    </source>
</evidence>
<evidence type="ECO:0000259" key="5">
    <source>
        <dbReference type="SMART" id="SM01360"/>
    </source>
</evidence>
<evidence type="ECO:0000259" key="4">
    <source>
        <dbReference type="SMART" id="SM01359"/>
    </source>
</evidence>
<feature type="chain" id="PRO_5010183873" description="Alpha-2-macroglobulin family N-terminal region" evidence="3">
    <location>
        <begin position="27"/>
        <end position="2042"/>
    </location>
</feature>
<dbReference type="InterPro" id="IPR047565">
    <property type="entry name" value="Alpha-macroglob_thiol-ester_cl"/>
</dbReference>
<dbReference type="Pfam" id="PF00207">
    <property type="entry name" value="A2M"/>
    <property type="match status" value="1"/>
</dbReference>
<dbReference type="SMART" id="SM01360">
    <property type="entry name" value="A2M"/>
    <property type="match status" value="1"/>
</dbReference>
<feature type="compositionally biased region" description="Low complexity" evidence="2">
    <location>
        <begin position="28"/>
        <end position="40"/>
    </location>
</feature>
<sequence>MKKSSFLFLAAVSAILTFGSCKKAQAQSSDSLMSKSDISSQGSPEYKERNSLSLNTDSTNQVDYDSIKKFFTLDYTPEYPDSAFAPAEDSKKSKKKTADKTEESKSYIPGIRKLADYVTKYMTKKANLQDYKPNDELEEDDNTKEFYIEDWGPQGKIVAGENHPSFYVIFSRPVRSLQALDKPQSTSDIMTIEPALPGVFRWYGTKHLSFESDIPADPTIQYTIKINPSIKTPDGKKLTGDTAFTTQAEPVEVINLWGGYIKDSDCAYNWNTGALPPYENRFVMRTNYTTTLSAIKQNLTVLVDGTSVICDIQPVYKDIFHMWSNHADFDEAAGRTNTYLVEIKSDVPHNALVEVINTNGKSESYNTLMTFTIEEVGEMTEYSSAKYTWPLSVYFSQVPDKQTLINNITYDNNLPLKEENIVINGRSVKICNLPFDYKQEHTITFNSEIKDKYGQNLSLKKATYKFKTPEVKAYVRYQNHGTTMLEAQFPHKMIFEHQNLISGTYALQKTDRPAGNGYYAFNKDKSYSKLFDLGKKNQRNFQELDLEPYLDDGYGFVSFESTAKYKEYNYWREKYEDETSSMSGVVQVTDLGITARMSINKAVVMVRSLSTGKPVENAEVYIVHNLNDYQTWVDGSYVPKKIFVYGDESTYDKMIAKGQTDKNGLAVITYDEKQIKNIQSDNRNAFVYVVNGKDKAAFAPSSHNTWRAGVNTGSMDRARTPQQRTFMFVDRGIYRPGEIVTFRGIDRDQLLGSFTPHSGWYSITAKGSWWNSKEIIEPIAGQLSETGGFYGSFKIPDDIERGIYSLVYSREGDSKETATIRFTIADFERVKFESSITIPEITYFSGDKLTANLSADYLAGGSLSGAKYDISWYKQATTFKTSEPEAKGYSFYTGVYPDRIYYSNDTGALGVDGTAALICESEKITDGAPYIYHVESAVTDISNQRIAASNDIFVNAAQFYAGIGKAQNINGFAKSGTKLDIPYILVTPEGKLMKESDVPLKVSSLEYSLSHEVWTMVHEQSVDDTIYTRYERSDVEDASGELKALAKGIINITPNTSGWYTLTLTGKDNRGGKVICKSEFYVTGSGSSWFDQYNSNSLKLTPDKSQYNPGETAHVLLESPLPAGDYLITVEREGIFTEEIRHFENGAEVLDIPVAGNYVPVVYLSVSSYSERHGAPTHNYGEPDLDKPKGYYGVTPILVNPYVRSFSVKVECDKPSYKPGDMATIKFTATKGGKPYEGAELTAMAVDRGVLDLINYHVPNPIDFFYSKENFPLRVYGGDSRAYLMDPVTYSVKNLMGGDALAEDAEKEDERKDFRPTAFFEPVLVTDKNGEATVTFKMPDSLTTYRITAFGVKDDLFALQEEEVKVQNPINIQQVQPRRLRERDTAECGVLITNLDKNGQNVTVSLEVLSPDKDTAQDILEGRKTIPGKGFVDGESSHTVYIASGQSSVVYFDVAAQTEGTVNLVYTIKSDILNEKLISPIRIEKTFVYETVTMTGTISDGSKGLEKESLIIPGFAKEGRGDLKFTLDATRLGVLGSSVNYLFDYPYGCLEQQSSRILPLVCFGEYIDVFGMNSKLLNIKDCVTSFTKKWKDYQHEDGGFGYWPDSYYSSSFVSMRILYIYALAMQRGYTPEDIPINVKKLSKYVYDRILDYKSHVTNSNFYDYDMAFACYVYSLLNDTSLNSVREALYGRADELTLDSLAYLSLAYQNSGKAADTEKAKIINKKIRPYLQPDQRSVTLSKKAKTGYWFCYQNETVQYAAILSAFVSENPNDNLVDKLIYTLLKKQSRGYWQNTITTSAVLESIYTYIQKRDLDSTDYTATASLNGRQLMKESFKGAAAKPKTLSLPFEDDFISSLSRDKAIPLVFEKDGDGYLFYTVEMRYALPDEAQAARDEGLIITYEITDFETGELINISKDTCDVTLESGKLYKAKVFVQTNRTREYVAVRAPIPSGAEILDSTLVTTGSAAQSNNSQGWRNWISHKNITDNEVQFFWDEMHSGRYFFDFTFRAVRRGIYPTPPVQGECMYEPETFGRSDGYLFIIK</sequence>
<dbReference type="InterPro" id="IPR001599">
    <property type="entry name" value="Macroglobln_a2"/>
</dbReference>
<dbReference type="SMART" id="SM01359">
    <property type="entry name" value="A2M_N_2"/>
    <property type="match status" value="1"/>
</dbReference>
<comment type="similarity">
    <text evidence="1">Belongs to the protease inhibitor I39 (alpha-2-macroglobulin) family. Bacterial alpha-2-macroglobulin subfamily.</text>
</comment>
<dbReference type="InterPro" id="IPR041246">
    <property type="entry name" value="Bact_MG10"/>
</dbReference>
<dbReference type="PROSITE" id="PS51257">
    <property type="entry name" value="PROKAR_LIPOPROTEIN"/>
    <property type="match status" value="1"/>
</dbReference>
<evidence type="ECO:0000256" key="2">
    <source>
        <dbReference type="SAM" id="MobiDB-lite"/>
    </source>
</evidence>
<dbReference type="Gene3D" id="1.50.10.20">
    <property type="match status" value="1"/>
</dbReference>
<name>A0A1H9H8E2_9SPIR</name>
<dbReference type="RefSeq" id="WP_074644143.1">
    <property type="nucleotide sequence ID" value="NZ_FOFU01000006.1"/>
</dbReference>
<dbReference type="InterPro" id="IPR002890">
    <property type="entry name" value="MG2"/>
</dbReference>
<dbReference type="Proteomes" id="UP000182360">
    <property type="component" value="Unassembled WGS sequence"/>
</dbReference>
<dbReference type="Gene3D" id="2.60.40.1930">
    <property type="match status" value="1"/>
</dbReference>
<dbReference type="PANTHER" id="PTHR40094">
    <property type="entry name" value="ALPHA-2-MACROGLOBULIN HOMOLOG"/>
    <property type="match status" value="1"/>
</dbReference>
<feature type="signal peptide" evidence="3">
    <location>
        <begin position="1"/>
        <end position="26"/>
    </location>
</feature>
<dbReference type="InterPro" id="IPR008930">
    <property type="entry name" value="Terpenoid_cyclase/PrenylTrfase"/>
</dbReference>
<evidence type="ECO:0000313" key="7">
    <source>
        <dbReference type="Proteomes" id="UP000182360"/>
    </source>
</evidence>
<evidence type="ECO:0000256" key="1">
    <source>
        <dbReference type="ARBA" id="ARBA00010556"/>
    </source>
</evidence>
<protein>
    <recommendedName>
        <fullName evidence="8">Alpha-2-macroglobulin family N-terminal region</fullName>
    </recommendedName>
</protein>
<dbReference type="Gene3D" id="2.20.130.20">
    <property type="match status" value="1"/>
</dbReference>
<dbReference type="Pfam" id="PF01835">
    <property type="entry name" value="MG2"/>
    <property type="match status" value="1"/>
</dbReference>
<feature type="region of interest" description="Disordered" evidence="2">
    <location>
        <begin position="25"/>
        <end position="59"/>
    </location>
</feature>
<dbReference type="PANTHER" id="PTHR40094:SF1">
    <property type="entry name" value="UBIQUITIN DOMAIN-CONTAINING PROTEIN"/>
    <property type="match status" value="1"/>
</dbReference>
<dbReference type="Pfam" id="PF17973">
    <property type="entry name" value="bMG10"/>
    <property type="match status" value="1"/>
</dbReference>
<dbReference type="EMBL" id="FOFU01000006">
    <property type="protein sequence ID" value="SEQ58592.1"/>
    <property type="molecule type" value="Genomic_DNA"/>
</dbReference>
<evidence type="ECO:0008006" key="8">
    <source>
        <dbReference type="Google" id="ProtNLM"/>
    </source>
</evidence>
<keyword evidence="3" id="KW-0732">Signal</keyword>
<dbReference type="SUPFAM" id="SSF48239">
    <property type="entry name" value="Terpenoid cyclases/Protein prenyltransferases"/>
    <property type="match status" value="1"/>
</dbReference>